<dbReference type="SUPFAM" id="SSF52540">
    <property type="entry name" value="P-loop containing nucleoside triphosphate hydrolases"/>
    <property type="match status" value="1"/>
</dbReference>
<keyword evidence="4" id="KW-0520">NAD</keyword>
<dbReference type="Pfam" id="PF01582">
    <property type="entry name" value="TIR"/>
    <property type="match status" value="1"/>
</dbReference>
<feature type="domain" description="TIR" evidence="5">
    <location>
        <begin position="18"/>
        <end position="183"/>
    </location>
</feature>
<dbReference type="Pfam" id="PF00931">
    <property type="entry name" value="NB-ARC"/>
    <property type="match status" value="1"/>
</dbReference>
<dbReference type="Pfam" id="PF13966">
    <property type="entry name" value="zf-RVT"/>
    <property type="match status" value="1"/>
</dbReference>
<keyword evidence="2" id="KW-0677">Repeat</keyword>
<dbReference type="EMBL" id="JAZDWU010000004">
    <property type="protein sequence ID" value="KAL0005600.1"/>
    <property type="molecule type" value="Genomic_DNA"/>
</dbReference>
<name>A0AAW2D8J1_9ROSI</name>
<dbReference type="SUPFAM" id="SSF52200">
    <property type="entry name" value="Toll/Interleukin receptor TIR domain"/>
    <property type="match status" value="1"/>
</dbReference>
<keyword evidence="3" id="KW-0611">Plant defense</keyword>
<dbReference type="GO" id="GO:0006952">
    <property type="term" value="P:defense response"/>
    <property type="evidence" value="ECO:0007669"/>
    <property type="project" value="UniProtKB-KW"/>
</dbReference>
<dbReference type="PRINTS" id="PR00364">
    <property type="entry name" value="DISEASERSIST"/>
</dbReference>
<sequence length="1291" mass="148894">MAPLTNKQAFSFSFTQQCRYDVFLSFRGEDTRNGFTSNLNGILRHNGINTFMDDKLRRGENISTELLEAIESSRISIIVFSQNYASSTWCLDELVKILECKNKGQVVLPIFYKMDPSDVRYQNGKFGEAFTKHEEKFKDNKKKVQRWRAALKEASNISGWHYKNDHPQFGFIQEVFEEISSAKLNHTQVFVVKYPVGVDSRVEEISWHLDIESNDVRMLVIQGLPGIGKTTIAKAIFNLIAYRFEGSIFLEDVRETSRTNEGILQLQEAIYSEILGGGNLKAHGVFKRINLITKILRHKRILLILDDVDKLVQVENLLGKCDWFASGSRIIITTREEKVLSTLQEDCHLTYYNYRVKELNQLESHELFCQHAFKRNKPTKDYLELVDHFIHYAKGLPLALEIIGADLYKRDVQYWNSILEKYKKFPNPNIQQVLKISYDGLDQTQRDIFLDITCLFKGSGKEVVVDILQSSYSYDPFCDIEKLIDKGLIIVDNGKLVMHDLIQQMGFEIVREESEVSKKHKKLLSDEDALEVLTGDMGLHEIRGVSLCLPQPRNMQLNLGKMKSLKYLKIHNVICEDLKSLPNGLRLLDWNKFPLSSLPSTFEPTKLVVLNMQWSHIKLDEHFERCRFETLRYINLSYCKNITEVPDLSIIAPNIKMLQLYKCINLVEIHQSVGFLDKLEHWDLSYCHNLRILPTKLQLKSLKCFYLFGYESLVQGTERLAFLSSIGYLTGLRVLEISLKNVKDVPSNISDLKNLRRLCMHDCEEFPKAMDTPGCFPNLDCLYIIDGNFTTLPEIAIIFPQLKILHLYFCWNLLKIPRLPHCIHAVSARWCNSLNSQSRRRLVNQFGEFIGLQQNIVCARGIRHQDSDYESESEFDLDEATSETGSAFETNSNPEADNESVSEFELDEATSETDSTRILYDSYAFSLPGTKIPKWFNHQSVGSPISFSVGRKLPSFAFCVALKVELKVAVPYEYEFRNFTYFVYMCINGFERCLACTECNLEPLSFTWFYYRRESLEDRILGDWNDVEIRFECSNYDPKIAKITIERCGVHVSCICPPSNSAANKVAQLRIHERLKLSFDERLKMFLCKVATEVLPFEKELVGCLKTQDAYCPLCEIAEDSLLHLFLTCPYAKGVWYGGRWGFRVEKIQAQSVMEFVEHIIDPPSELLAERITKDEFTLYAVVAMKILWMARKEALFSNSKASINQLAHRLNKQYEFYLRSLTKEQNRGSAWTKPLDQLVKLNFDASCDQKNVGLAVVLKDQDGNGRAIRRGININGKMGTPLAKEERKLW</sequence>
<dbReference type="InterPro" id="IPR027417">
    <property type="entry name" value="P-loop_NTPase"/>
</dbReference>
<organism evidence="6 7">
    <name type="scientific">Lithocarpus litseifolius</name>
    <dbReference type="NCBI Taxonomy" id="425828"/>
    <lineage>
        <taxon>Eukaryota</taxon>
        <taxon>Viridiplantae</taxon>
        <taxon>Streptophyta</taxon>
        <taxon>Embryophyta</taxon>
        <taxon>Tracheophyta</taxon>
        <taxon>Spermatophyta</taxon>
        <taxon>Magnoliopsida</taxon>
        <taxon>eudicotyledons</taxon>
        <taxon>Gunneridae</taxon>
        <taxon>Pentapetalae</taxon>
        <taxon>rosids</taxon>
        <taxon>fabids</taxon>
        <taxon>Fagales</taxon>
        <taxon>Fagaceae</taxon>
        <taxon>Lithocarpus</taxon>
    </lineage>
</organism>
<dbReference type="Pfam" id="PF23282">
    <property type="entry name" value="WHD_ROQ1"/>
    <property type="match status" value="1"/>
</dbReference>
<dbReference type="PANTHER" id="PTHR11017:SF570">
    <property type="entry name" value="DISEASE RESISTANCE PROTEIN (TIR-NBS CLASS)-RELATED"/>
    <property type="match status" value="1"/>
</dbReference>
<reference evidence="6 7" key="1">
    <citation type="submission" date="2024-01" db="EMBL/GenBank/DDBJ databases">
        <title>A telomere-to-telomere, gap-free genome of sweet tea (Lithocarpus litseifolius).</title>
        <authorList>
            <person name="Zhou J."/>
        </authorList>
    </citation>
    <scope>NUCLEOTIDE SEQUENCE [LARGE SCALE GENOMIC DNA]</scope>
    <source>
        <strain evidence="6">Zhou-2022a</strain>
        <tissue evidence="6">Leaf</tissue>
    </source>
</reference>
<dbReference type="Gene3D" id="1.10.8.430">
    <property type="entry name" value="Helical domain of apoptotic protease-activating factors"/>
    <property type="match status" value="1"/>
</dbReference>
<dbReference type="SMART" id="SM00382">
    <property type="entry name" value="AAA"/>
    <property type="match status" value="1"/>
</dbReference>
<keyword evidence="7" id="KW-1185">Reference proteome</keyword>
<evidence type="ECO:0000256" key="3">
    <source>
        <dbReference type="ARBA" id="ARBA00022821"/>
    </source>
</evidence>
<dbReference type="InterPro" id="IPR058192">
    <property type="entry name" value="WHD_ROQ1-like"/>
</dbReference>
<evidence type="ECO:0000313" key="6">
    <source>
        <dbReference type="EMBL" id="KAL0005600.1"/>
    </source>
</evidence>
<accession>A0AAW2D8J1</accession>
<keyword evidence="1" id="KW-0433">Leucine-rich repeat</keyword>
<dbReference type="InterPro" id="IPR026960">
    <property type="entry name" value="RVT-Znf"/>
</dbReference>
<dbReference type="SMART" id="SM00255">
    <property type="entry name" value="TIR"/>
    <property type="match status" value="1"/>
</dbReference>
<dbReference type="InterPro" id="IPR000157">
    <property type="entry name" value="TIR_dom"/>
</dbReference>
<proteinExistence type="predicted"/>
<dbReference type="InterPro" id="IPR032675">
    <property type="entry name" value="LRR_dom_sf"/>
</dbReference>
<dbReference type="PANTHER" id="PTHR11017">
    <property type="entry name" value="LEUCINE-RICH REPEAT-CONTAINING PROTEIN"/>
    <property type="match status" value="1"/>
</dbReference>
<dbReference type="InterPro" id="IPR003593">
    <property type="entry name" value="AAA+_ATPase"/>
</dbReference>
<dbReference type="InterPro" id="IPR035897">
    <property type="entry name" value="Toll_tir_struct_dom_sf"/>
</dbReference>
<evidence type="ECO:0000256" key="1">
    <source>
        <dbReference type="ARBA" id="ARBA00022614"/>
    </source>
</evidence>
<dbReference type="SUPFAM" id="SSF52058">
    <property type="entry name" value="L domain-like"/>
    <property type="match status" value="1"/>
</dbReference>
<dbReference type="PROSITE" id="PS50104">
    <property type="entry name" value="TIR"/>
    <property type="match status" value="1"/>
</dbReference>
<dbReference type="InterPro" id="IPR044974">
    <property type="entry name" value="Disease_R_plants"/>
</dbReference>
<evidence type="ECO:0000256" key="4">
    <source>
        <dbReference type="ARBA" id="ARBA00023027"/>
    </source>
</evidence>
<evidence type="ECO:0000313" key="7">
    <source>
        <dbReference type="Proteomes" id="UP001459277"/>
    </source>
</evidence>
<protein>
    <recommendedName>
        <fullName evidence="5">TIR domain-containing protein</fullName>
    </recommendedName>
</protein>
<dbReference type="SUPFAM" id="SSF46785">
    <property type="entry name" value="Winged helix' DNA-binding domain"/>
    <property type="match status" value="1"/>
</dbReference>
<evidence type="ECO:0000259" key="5">
    <source>
        <dbReference type="PROSITE" id="PS50104"/>
    </source>
</evidence>
<dbReference type="Gene3D" id="3.40.50.300">
    <property type="entry name" value="P-loop containing nucleotide triphosphate hydrolases"/>
    <property type="match status" value="1"/>
</dbReference>
<dbReference type="InterPro" id="IPR002182">
    <property type="entry name" value="NB-ARC"/>
</dbReference>
<dbReference type="GO" id="GO:0007165">
    <property type="term" value="P:signal transduction"/>
    <property type="evidence" value="ECO:0007669"/>
    <property type="project" value="InterPro"/>
</dbReference>
<dbReference type="Gene3D" id="3.80.10.10">
    <property type="entry name" value="Ribonuclease Inhibitor"/>
    <property type="match status" value="2"/>
</dbReference>
<dbReference type="Gene3D" id="3.40.50.10140">
    <property type="entry name" value="Toll/interleukin-1 receptor homology (TIR) domain"/>
    <property type="match status" value="1"/>
</dbReference>
<dbReference type="FunFam" id="3.40.50.10140:FF:000007">
    <property type="entry name" value="Disease resistance protein (TIR-NBS-LRR class)"/>
    <property type="match status" value="1"/>
</dbReference>
<evidence type="ECO:0000256" key="2">
    <source>
        <dbReference type="ARBA" id="ARBA00022737"/>
    </source>
</evidence>
<gene>
    <name evidence="6" type="ORF">SO802_013161</name>
</gene>
<dbReference type="Proteomes" id="UP001459277">
    <property type="component" value="Unassembled WGS sequence"/>
</dbReference>
<dbReference type="GO" id="GO:0043531">
    <property type="term" value="F:ADP binding"/>
    <property type="evidence" value="ECO:0007669"/>
    <property type="project" value="InterPro"/>
</dbReference>
<dbReference type="InterPro" id="IPR036390">
    <property type="entry name" value="WH_DNA-bd_sf"/>
</dbReference>
<comment type="caution">
    <text evidence="6">The sequence shown here is derived from an EMBL/GenBank/DDBJ whole genome shotgun (WGS) entry which is preliminary data.</text>
</comment>
<dbReference type="InterPro" id="IPR042197">
    <property type="entry name" value="Apaf_helical"/>
</dbReference>